<comment type="caution">
    <text evidence="1">The sequence shown here is derived from an EMBL/GenBank/DDBJ whole genome shotgun (WGS) entry which is preliminary data.</text>
</comment>
<organism evidence="1 2">
    <name type="scientific">Sesamum angolense</name>
    <dbReference type="NCBI Taxonomy" id="2727404"/>
    <lineage>
        <taxon>Eukaryota</taxon>
        <taxon>Viridiplantae</taxon>
        <taxon>Streptophyta</taxon>
        <taxon>Embryophyta</taxon>
        <taxon>Tracheophyta</taxon>
        <taxon>Spermatophyta</taxon>
        <taxon>Magnoliopsida</taxon>
        <taxon>eudicotyledons</taxon>
        <taxon>Gunneridae</taxon>
        <taxon>Pentapetalae</taxon>
        <taxon>asterids</taxon>
        <taxon>lamiids</taxon>
        <taxon>Lamiales</taxon>
        <taxon>Pedaliaceae</taxon>
        <taxon>Sesamum</taxon>
    </lineage>
</organism>
<proteinExistence type="predicted"/>
<dbReference type="EMBL" id="JACGWL010000011">
    <property type="protein sequence ID" value="KAK4391994.1"/>
    <property type="molecule type" value="Genomic_DNA"/>
</dbReference>
<protein>
    <recommendedName>
        <fullName evidence="3">Reverse transcriptase domain-containing protein</fullName>
    </recommendedName>
</protein>
<name>A0AAE1WEX2_9LAMI</name>
<sequence length="365" mass="41844">MLQQRAKTQWLKGGDQCSKVFFRRVTKRRASMRVFQINDDAGHTITNFDEIVAEFIAFYEQLLGGTRNSRTLDLTQYRPWASRILSHEDGVRLTRPVSIEKIKLAFFDIAEDKSPGPNGHTEAFYKAAWPIVGGEITRAIMDFFTNGQLFKQVNVILLVLIPKVQSPSSVLDFMPISCGNVLYKAITKILVQRLREILDDLISTSHNAFVPGRKIGDNILLAQELFTGYNQQNLPKRCALKKGVARTGYSKVAWSQVCNPVDEGGLGVRDFQSLNLAFMSRRLWEVRFSWLYRDWIVGINWAARRWRGKHIVNTSYQCLLASLTYHVWQEQNHQRFQGIERTAAILGHIIADEWERAPANSIQEL</sequence>
<accession>A0AAE1WEX2</accession>
<evidence type="ECO:0000313" key="1">
    <source>
        <dbReference type="EMBL" id="KAK4391994.1"/>
    </source>
</evidence>
<dbReference type="AlphaFoldDB" id="A0AAE1WEX2"/>
<gene>
    <name evidence="1" type="ORF">Sango_1977200</name>
</gene>
<dbReference type="Proteomes" id="UP001289374">
    <property type="component" value="Unassembled WGS sequence"/>
</dbReference>
<evidence type="ECO:0000313" key="2">
    <source>
        <dbReference type="Proteomes" id="UP001289374"/>
    </source>
</evidence>
<reference evidence="1" key="1">
    <citation type="submission" date="2020-06" db="EMBL/GenBank/DDBJ databases">
        <authorList>
            <person name="Li T."/>
            <person name="Hu X."/>
            <person name="Zhang T."/>
            <person name="Song X."/>
            <person name="Zhang H."/>
            <person name="Dai N."/>
            <person name="Sheng W."/>
            <person name="Hou X."/>
            <person name="Wei L."/>
        </authorList>
    </citation>
    <scope>NUCLEOTIDE SEQUENCE</scope>
    <source>
        <strain evidence="1">K16</strain>
        <tissue evidence="1">Leaf</tissue>
    </source>
</reference>
<evidence type="ECO:0008006" key="3">
    <source>
        <dbReference type="Google" id="ProtNLM"/>
    </source>
</evidence>
<keyword evidence="2" id="KW-1185">Reference proteome</keyword>
<dbReference type="PANTHER" id="PTHR46890">
    <property type="entry name" value="NON-LTR RETROLELEMENT REVERSE TRANSCRIPTASE-LIKE PROTEIN-RELATED"/>
    <property type="match status" value="1"/>
</dbReference>
<reference evidence="1" key="2">
    <citation type="journal article" date="2024" name="Plant">
        <title>Genomic evolution and insights into agronomic trait innovations of Sesamum species.</title>
        <authorList>
            <person name="Miao H."/>
            <person name="Wang L."/>
            <person name="Qu L."/>
            <person name="Liu H."/>
            <person name="Sun Y."/>
            <person name="Le M."/>
            <person name="Wang Q."/>
            <person name="Wei S."/>
            <person name="Zheng Y."/>
            <person name="Lin W."/>
            <person name="Duan Y."/>
            <person name="Cao H."/>
            <person name="Xiong S."/>
            <person name="Wang X."/>
            <person name="Wei L."/>
            <person name="Li C."/>
            <person name="Ma Q."/>
            <person name="Ju M."/>
            <person name="Zhao R."/>
            <person name="Li G."/>
            <person name="Mu C."/>
            <person name="Tian Q."/>
            <person name="Mei H."/>
            <person name="Zhang T."/>
            <person name="Gao T."/>
            <person name="Zhang H."/>
        </authorList>
    </citation>
    <scope>NUCLEOTIDE SEQUENCE</scope>
    <source>
        <strain evidence="1">K16</strain>
    </source>
</reference>
<dbReference type="PANTHER" id="PTHR46890:SF48">
    <property type="entry name" value="RNA-DIRECTED DNA POLYMERASE"/>
    <property type="match status" value="1"/>
</dbReference>
<dbReference type="InterPro" id="IPR052343">
    <property type="entry name" value="Retrotransposon-Effector_Assoc"/>
</dbReference>